<keyword evidence="4" id="KW-0221">Differentiation</keyword>
<keyword evidence="8" id="KW-0010">Activator</keyword>
<evidence type="ECO:0000256" key="9">
    <source>
        <dbReference type="ARBA" id="ARBA00023163"/>
    </source>
</evidence>
<protein>
    <recommendedName>
        <fullName evidence="3">Sex-determining region Y protein</fullName>
    </recommendedName>
    <alternativeName>
        <fullName evidence="10">Testis-determining factor</fullName>
    </alternativeName>
</protein>
<evidence type="ECO:0000313" key="14">
    <source>
        <dbReference type="EMBL" id="CDW60862.1"/>
    </source>
</evidence>
<dbReference type="PANTHER" id="PTHR10270:SF161">
    <property type="entry name" value="SEX-DETERMINING REGION Y PROTEIN"/>
    <property type="match status" value="1"/>
</dbReference>
<dbReference type="OrthoDB" id="6247875at2759"/>
<organism evidence="14 15">
    <name type="scientific">Trichuris trichiura</name>
    <name type="common">Whipworm</name>
    <name type="synonym">Trichocephalus trichiurus</name>
    <dbReference type="NCBI Taxonomy" id="36087"/>
    <lineage>
        <taxon>Eukaryota</taxon>
        <taxon>Metazoa</taxon>
        <taxon>Ecdysozoa</taxon>
        <taxon>Nematoda</taxon>
        <taxon>Enoplea</taxon>
        <taxon>Dorylaimia</taxon>
        <taxon>Trichinellida</taxon>
        <taxon>Trichuridae</taxon>
        <taxon>Trichuris</taxon>
    </lineage>
</organism>
<dbReference type="PROSITE" id="PS50118">
    <property type="entry name" value="HMG_BOX_2"/>
    <property type="match status" value="1"/>
</dbReference>
<evidence type="ECO:0000256" key="11">
    <source>
        <dbReference type="ARBA" id="ARBA00045821"/>
    </source>
</evidence>
<dbReference type="Gene3D" id="1.10.30.10">
    <property type="entry name" value="High mobility group box domain"/>
    <property type="match status" value="1"/>
</dbReference>
<keyword evidence="9" id="KW-0804">Transcription</keyword>
<dbReference type="SMART" id="SM00398">
    <property type="entry name" value="HMG"/>
    <property type="match status" value="1"/>
</dbReference>
<evidence type="ECO:0000313" key="15">
    <source>
        <dbReference type="Proteomes" id="UP000030665"/>
    </source>
</evidence>
<dbReference type="InterPro" id="IPR036910">
    <property type="entry name" value="HMG_box_dom_sf"/>
</dbReference>
<dbReference type="EMBL" id="HG807494">
    <property type="protein sequence ID" value="CDW60862.1"/>
    <property type="molecule type" value="Genomic_DNA"/>
</dbReference>
<reference evidence="14" key="1">
    <citation type="submission" date="2014-01" db="EMBL/GenBank/DDBJ databases">
        <authorList>
            <person name="Aslett M."/>
        </authorList>
    </citation>
    <scope>NUCLEOTIDE SEQUENCE</scope>
</reference>
<dbReference type="GO" id="GO:0001228">
    <property type="term" value="F:DNA-binding transcription activator activity, RNA polymerase II-specific"/>
    <property type="evidence" value="ECO:0007669"/>
    <property type="project" value="TreeGrafter"/>
</dbReference>
<dbReference type="InterPro" id="IPR009071">
    <property type="entry name" value="HMG_box_dom"/>
</dbReference>
<dbReference type="STRING" id="36087.A0A077ZKG9"/>
<keyword evidence="12" id="KW-0539">Nucleus</keyword>
<dbReference type="GO" id="GO:0000978">
    <property type="term" value="F:RNA polymerase II cis-regulatory region sequence-specific DNA binding"/>
    <property type="evidence" value="ECO:0007669"/>
    <property type="project" value="TreeGrafter"/>
</dbReference>
<dbReference type="InterPro" id="IPR050140">
    <property type="entry name" value="SRY-related_HMG-box_TF-like"/>
</dbReference>
<evidence type="ECO:0000256" key="10">
    <source>
        <dbReference type="ARBA" id="ARBA00032498"/>
    </source>
</evidence>
<feature type="DNA-binding region" description="HMG box" evidence="12">
    <location>
        <begin position="36"/>
        <end position="104"/>
    </location>
</feature>
<keyword evidence="5" id="KW-0112">Calmodulin-binding</keyword>
<reference evidence="14" key="2">
    <citation type="submission" date="2014-03" db="EMBL/GenBank/DDBJ databases">
        <title>The whipworm genome and dual-species transcriptomics of an intimate host-pathogen interaction.</title>
        <authorList>
            <person name="Foth B.J."/>
            <person name="Tsai I.J."/>
            <person name="Reid A.J."/>
            <person name="Bancroft A.J."/>
            <person name="Nichol S."/>
            <person name="Tracey A."/>
            <person name="Holroyd N."/>
            <person name="Cotton J.A."/>
            <person name="Stanley E.J."/>
            <person name="Zarowiecki M."/>
            <person name="Liu J.Z."/>
            <person name="Huckvale T."/>
            <person name="Cooper P.J."/>
            <person name="Grencis R.K."/>
            <person name="Berriman M."/>
        </authorList>
    </citation>
    <scope>NUCLEOTIDE SEQUENCE [LARGE SCALE GENOMIC DNA]</scope>
</reference>
<dbReference type="GO" id="GO:0016607">
    <property type="term" value="C:nuclear speck"/>
    <property type="evidence" value="ECO:0007669"/>
    <property type="project" value="UniProtKB-SubCell"/>
</dbReference>
<evidence type="ECO:0000256" key="4">
    <source>
        <dbReference type="ARBA" id="ARBA00022782"/>
    </source>
</evidence>
<dbReference type="SUPFAM" id="SSF47095">
    <property type="entry name" value="HMG-box"/>
    <property type="match status" value="1"/>
</dbReference>
<keyword evidence="7 12" id="KW-0238">DNA-binding</keyword>
<comment type="similarity">
    <text evidence="2">Belongs to the SRY family.</text>
</comment>
<gene>
    <name evidence="14" type="ORF">TTRE_0000926501</name>
</gene>
<evidence type="ECO:0000256" key="7">
    <source>
        <dbReference type="ARBA" id="ARBA00023125"/>
    </source>
</evidence>
<comment type="function">
    <text evidence="11">Transcriptional regulator that controls a genetic switch in male development. It is necessary and sufficient for initiating male sex determination by directing the development of supporting cell precursors (pre-Sertoli cells) as Sertoli rather than granulosa cells. Involved in different aspects of gene regulation including promoter activation or repression. Binds to the DNA consensus sequence 5'-[AT]AACAA[AT]-3'. SRY HMG box recognizes DNA by partial intercalation in the minor groove and promotes DNA bending. Also involved in pre-mRNA splicing. In male adult brain involved in the maintenance of motor functions of dopaminergic neurons.</text>
</comment>
<dbReference type="GO" id="GO:0030154">
    <property type="term" value="P:cell differentiation"/>
    <property type="evidence" value="ECO:0007669"/>
    <property type="project" value="UniProtKB-KW"/>
</dbReference>
<dbReference type="GO" id="GO:0007548">
    <property type="term" value="P:sex differentiation"/>
    <property type="evidence" value="ECO:0007669"/>
    <property type="project" value="UniProtKB-KW"/>
</dbReference>
<dbReference type="AlphaFoldDB" id="A0A077ZKG9"/>
<comment type="subcellular location">
    <subcellularLocation>
        <location evidence="1">Nucleus speckle</location>
    </subcellularLocation>
</comment>
<feature type="domain" description="HMG box" evidence="13">
    <location>
        <begin position="36"/>
        <end position="104"/>
    </location>
</feature>
<evidence type="ECO:0000256" key="1">
    <source>
        <dbReference type="ARBA" id="ARBA00004324"/>
    </source>
</evidence>
<accession>A0A077ZKG9</accession>
<keyword evidence="6" id="KW-0726">Sexual differentiation</keyword>
<dbReference type="PANTHER" id="PTHR10270">
    <property type="entry name" value="SOX TRANSCRIPTION FACTOR"/>
    <property type="match status" value="1"/>
</dbReference>
<dbReference type="Pfam" id="PF00505">
    <property type="entry name" value="HMG_box"/>
    <property type="match status" value="1"/>
</dbReference>
<dbReference type="CDD" id="cd22004">
    <property type="entry name" value="HMG-box_SOX"/>
    <property type="match status" value="1"/>
</dbReference>
<evidence type="ECO:0000256" key="5">
    <source>
        <dbReference type="ARBA" id="ARBA00022860"/>
    </source>
</evidence>
<dbReference type="Proteomes" id="UP000030665">
    <property type="component" value="Unassembled WGS sequence"/>
</dbReference>
<dbReference type="GO" id="GO:0005516">
    <property type="term" value="F:calmodulin binding"/>
    <property type="evidence" value="ECO:0007669"/>
    <property type="project" value="UniProtKB-KW"/>
</dbReference>
<evidence type="ECO:0000259" key="13">
    <source>
        <dbReference type="PROSITE" id="PS50118"/>
    </source>
</evidence>
<evidence type="ECO:0000256" key="6">
    <source>
        <dbReference type="ARBA" id="ARBA00022928"/>
    </source>
</evidence>
<proteinExistence type="inferred from homology"/>
<keyword evidence="15" id="KW-1185">Reference proteome</keyword>
<evidence type="ECO:0000256" key="2">
    <source>
        <dbReference type="ARBA" id="ARBA00005998"/>
    </source>
</evidence>
<evidence type="ECO:0000256" key="3">
    <source>
        <dbReference type="ARBA" id="ARBA00019052"/>
    </source>
</evidence>
<sequence length="159" mass="18668">MSDKSPTAHGTQLRRLAFSSTPYTDATKLQVNTERIPRPMNSFMLWAKEERPRVRTQYPEYNNAQISQILGMEWKAMPTERKMVYQKRATELRKFHSLEFPSYKYRPRKRMPKAPKLEGFRSFPADPNRRLETTAVRPPVCHPSSATCGILLERQQRLV</sequence>
<name>A0A077ZKG9_TRITR</name>
<evidence type="ECO:0000256" key="12">
    <source>
        <dbReference type="PROSITE-ProRule" id="PRU00267"/>
    </source>
</evidence>
<evidence type="ECO:0000256" key="8">
    <source>
        <dbReference type="ARBA" id="ARBA00023159"/>
    </source>
</evidence>